<dbReference type="RefSeq" id="WP_214789583.1">
    <property type="nucleotide sequence ID" value="NZ_JANIEL010000128.1"/>
</dbReference>
<gene>
    <name evidence="3" type="ORF">ACFQO8_09960</name>
</gene>
<proteinExistence type="predicted"/>
<dbReference type="EMBL" id="JBHTCE010000001">
    <property type="protein sequence ID" value="MFC7390476.1"/>
    <property type="molecule type" value="Genomic_DNA"/>
</dbReference>
<feature type="transmembrane region" description="Helical" evidence="2">
    <location>
        <begin position="6"/>
        <end position="25"/>
    </location>
</feature>
<reference evidence="4" key="1">
    <citation type="journal article" date="2019" name="Int. J. Syst. Evol. Microbiol.">
        <title>The Global Catalogue of Microorganisms (GCM) 10K type strain sequencing project: providing services to taxonomists for standard genome sequencing and annotation.</title>
        <authorList>
            <consortium name="The Broad Institute Genomics Platform"/>
            <consortium name="The Broad Institute Genome Sequencing Center for Infectious Disease"/>
            <person name="Wu L."/>
            <person name="Ma J."/>
        </authorList>
    </citation>
    <scope>NUCLEOTIDE SEQUENCE [LARGE SCALE GENOMIC DNA]</scope>
    <source>
        <strain evidence="4">CCUG 55590</strain>
    </source>
</reference>
<protein>
    <submittedName>
        <fullName evidence="3">DUF6241 domain-containing protein</fullName>
    </submittedName>
</protein>
<dbReference type="InterPro" id="IPR046208">
    <property type="entry name" value="DUF6241"/>
</dbReference>
<dbReference type="Pfam" id="PF19754">
    <property type="entry name" value="DUF6241"/>
    <property type="match status" value="1"/>
</dbReference>
<dbReference type="Proteomes" id="UP001596439">
    <property type="component" value="Unassembled WGS sequence"/>
</dbReference>
<comment type="caution">
    <text evidence="3">The sequence shown here is derived from an EMBL/GenBank/DDBJ whole genome shotgun (WGS) entry which is preliminary data.</text>
</comment>
<keyword evidence="2" id="KW-1133">Transmembrane helix</keyword>
<organism evidence="3 4">
    <name type="scientific">Exiguobacterium aestuarii</name>
    <dbReference type="NCBI Taxonomy" id="273527"/>
    <lineage>
        <taxon>Bacteria</taxon>
        <taxon>Bacillati</taxon>
        <taxon>Bacillota</taxon>
        <taxon>Bacilli</taxon>
        <taxon>Bacillales</taxon>
        <taxon>Bacillales Family XII. Incertae Sedis</taxon>
        <taxon>Exiguobacterium</taxon>
    </lineage>
</organism>
<keyword evidence="2" id="KW-0812">Transmembrane</keyword>
<sequence>MKWKKWLPWIGLVFVVVIMATYAFYQYWMGPNQNELDRDNLTKEEYTRALELIDIIKEEDPLGRRQNVTRRINPQETTGLVFDDAKKLNKGNLVDAMHLMTHQKILATEKAGAIPMTHDNLKEIRDYLELLREKNKIKMEDYLQLGQIIERWEQAIFDEIDKEQDVLLEEMYAVIGFSSGLATRAEEELFILNNFGEEYVYTMDLEPMPEEEDEQQEDKTSETEE</sequence>
<evidence type="ECO:0000313" key="4">
    <source>
        <dbReference type="Proteomes" id="UP001596439"/>
    </source>
</evidence>
<evidence type="ECO:0000256" key="2">
    <source>
        <dbReference type="SAM" id="Phobius"/>
    </source>
</evidence>
<feature type="compositionally biased region" description="Acidic residues" evidence="1">
    <location>
        <begin position="207"/>
        <end position="216"/>
    </location>
</feature>
<feature type="region of interest" description="Disordered" evidence="1">
    <location>
        <begin position="206"/>
        <end position="225"/>
    </location>
</feature>
<keyword evidence="4" id="KW-1185">Reference proteome</keyword>
<evidence type="ECO:0000256" key="1">
    <source>
        <dbReference type="SAM" id="MobiDB-lite"/>
    </source>
</evidence>
<name>A0ABW2PM20_9BACL</name>
<accession>A0ABW2PM20</accession>
<evidence type="ECO:0000313" key="3">
    <source>
        <dbReference type="EMBL" id="MFC7390476.1"/>
    </source>
</evidence>
<keyword evidence="2" id="KW-0472">Membrane</keyword>